<organism evidence="6 7">
    <name type="scientific">Halobacillus halophilus (strain ATCC 35676 / DSM 2266 / JCM 20832 / KCTC 3685 / LMG 17431 / NBRC 102448 / NCIMB 2269)</name>
    <name type="common">Sporosarcina halophila</name>
    <dbReference type="NCBI Taxonomy" id="866895"/>
    <lineage>
        <taxon>Bacteria</taxon>
        <taxon>Bacillati</taxon>
        <taxon>Bacillota</taxon>
        <taxon>Bacilli</taxon>
        <taxon>Bacillales</taxon>
        <taxon>Bacillaceae</taxon>
        <taxon>Halobacillus</taxon>
    </lineage>
</organism>
<dbReference type="STRING" id="866895.HBHAL_3587"/>
<dbReference type="PATRIC" id="fig|866895.3.peg.2609"/>
<comment type="similarity">
    <text evidence="1 2">Belongs to the pyrroline-5-carboxylate reductase family.</text>
</comment>
<dbReference type="InterPro" id="IPR029036">
    <property type="entry name" value="P5CR_dimer"/>
</dbReference>
<dbReference type="RefSeq" id="WP_014643822.1">
    <property type="nucleotide sequence ID" value="NC_017668.1"/>
</dbReference>
<comment type="pathway">
    <text evidence="2">Amino-acid biosynthesis; L-proline biosynthesis; L-proline from L-glutamate 5-semialdehyde: step 1/1.</text>
</comment>
<comment type="function">
    <text evidence="2">Catalyzes the reduction of 1-pyrroline-5-carboxylate (PCA) to L-proline.</text>
</comment>
<accession>I0JP63</accession>
<dbReference type="eggNOG" id="COG0345">
    <property type="taxonomic scope" value="Bacteria"/>
</dbReference>
<dbReference type="AlphaFoldDB" id="I0JP63"/>
<evidence type="ECO:0000256" key="3">
    <source>
        <dbReference type="PIRSR" id="PIRSR000193-1"/>
    </source>
</evidence>
<comment type="catalytic activity">
    <reaction evidence="2">
        <text>L-proline + NAD(+) = (S)-1-pyrroline-5-carboxylate + NADH + 2 H(+)</text>
        <dbReference type="Rhea" id="RHEA:14105"/>
        <dbReference type="ChEBI" id="CHEBI:15378"/>
        <dbReference type="ChEBI" id="CHEBI:17388"/>
        <dbReference type="ChEBI" id="CHEBI:57540"/>
        <dbReference type="ChEBI" id="CHEBI:57945"/>
        <dbReference type="ChEBI" id="CHEBI:60039"/>
        <dbReference type="EC" id="1.5.1.2"/>
    </reaction>
</comment>
<keyword evidence="2" id="KW-0641">Proline biosynthesis</keyword>
<dbReference type="SUPFAM" id="SSF48179">
    <property type="entry name" value="6-phosphogluconate dehydrogenase C-terminal domain-like"/>
    <property type="match status" value="1"/>
</dbReference>
<keyword evidence="2" id="KW-0560">Oxidoreductase</keyword>
<feature type="domain" description="Pyrroline-5-carboxylate reductase dimerisation" evidence="5">
    <location>
        <begin position="159"/>
        <end position="262"/>
    </location>
</feature>
<name>I0JP63_HALH3</name>
<comment type="catalytic activity">
    <reaction evidence="2">
        <text>L-proline + NADP(+) = (S)-1-pyrroline-5-carboxylate + NADPH + 2 H(+)</text>
        <dbReference type="Rhea" id="RHEA:14109"/>
        <dbReference type="ChEBI" id="CHEBI:15378"/>
        <dbReference type="ChEBI" id="CHEBI:17388"/>
        <dbReference type="ChEBI" id="CHEBI:57783"/>
        <dbReference type="ChEBI" id="CHEBI:58349"/>
        <dbReference type="ChEBI" id="CHEBI:60039"/>
        <dbReference type="EC" id="1.5.1.2"/>
    </reaction>
</comment>
<dbReference type="InterPro" id="IPR000304">
    <property type="entry name" value="Pyrroline-COOH_reductase"/>
</dbReference>
<dbReference type="PANTHER" id="PTHR11645">
    <property type="entry name" value="PYRROLINE-5-CARBOXYLATE REDUCTASE"/>
    <property type="match status" value="1"/>
</dbReference>
<protein>
    <recommendedName>
        <fullName evidence="2">Pyrroline-5-carboxylate reductase</fullName>
        <shortName evidence="2">P5C reductase</shortName>
        <shortName evidence="2">P5CR</shortName>
        <ecNumber evidence="2">1.5.1.2</ecNumber>
    </recommendedName>
    <alternativeName>
        <fullName evidence="2">PCA reductase</fullName>
    </alternativeName>
</protein>
<evidence type="ECO:0000259" key="5">
    <source>
        <dbReference type="Pfam" id="PF14748"/>
    </source>
</evidence>
<feature type="domain" description="Pyrroline-5-carboxylate reductase catalytic N-terminal" evidence="4">
    <location>
        <begin position="3"/>
        <end position="97"/>
    </location>
</feature>
<keyword evidence="2" id="KW-0963">Cytoplasm</keyword>
<dbReference type="InterPro" id="IPR028939">
    <property type="entry name" value="P5C_Rdtase_cat_N"/>
</dbReference>
<dbReference type="Gene3D" id="3.40.50.720">
    <property type="entry name" value="NAD(P)-binding Rossmann-like Domain"/>
    <property type="match status" value="1"/>
</dbReference>
<comment type="subcellular location">
    <subcellularLocation>
        <location evidence="2">Cytoplasm</location>
    </subcellularLocation>
</comment>
<dbReference type="InterPro" id="IPR053790">
    <property type="entry name" value="P5CR-like_CS"/>
</dbReference>
<dbReference type="Pfam" id="PF14748">
    <property type="entry name" value="P5CR_dimer"/>
    <property type="match status" value="1"/>
</dbReference>
<dbReference type="GO" id="GO:0005737">
    <property type="term" value="C:cytoplasm"/>
    <property type="evidence" value="ECO:0007669"/>
    <property type="project" value="UniProtKB-SubCell"/>
</dbReference>
<dbReference type="UniPathway" id="UPA00098">
    <property type="reaction ID" value="UER00361"/>
</dbReference>
<dbReference type="PIRSF" id="PIRSF000193">
    <property type="entry name" value="Pyrrol-5-carb_rd"/>
    <property type="match status" value="1"/>
</dbReference>
<evidence type="ECO:0000259" key="4">
    <source>
        <dbReference type="Pfam" id="PF03807"/>
    </source>
</evidence>
<dbReference type="EMBL" id="HE717023">
    <property type="protein sequence ID" value="CCG45933.1"/>
    <property type="molecule type" value="Genomic_DNA"/>
</dbReference>
<dbReference type="NCBIfam" id="NF005814">
    <property type="entry name" value="PRK07680.1"/>
    <property type="match status" value="1"/>
</dbReference>
<dbReference type="KEGG" id="hhd:HBHAL_3587"/>
<evidence type="ECO:0000256" key="1">
    <source>
        <dbReference type="ARBA" id="ARBA00005525"/>
    </source>
</evidence>
<evidence type="ECO:0000256" key="2">
    <source>
        <dbReference type="HAMAP-Rule" id="MF_01925"/>
    </source>
</evidence>
<dbReference type="EC" id="1.5.1.2" evidence="2"/>
<dbReference type="Gene3D" id="1.10.3730.10">
    <property type="entry name" value="ProC C-terminal domain-like"/>
    <property type="match status" value="1"/>
</dbReference>
<dbReference type="PANTHER" id="PTHR11645:SF51">
    <property type="entry name" value="COME OPERON PROTEIN 4"/>
    <property type="match status" value="1"/>
</dbReference>
<reference evidence="6 7" key="1">
    <citation type="journal article" date="2013" name="Environ. Microbiol.">
        <title>Chloride and organic osmolytes: a hybrid strategy to cope with elevated salinities by the moderately halophilic, chloride-dependent bacterium Halobacillus halophilus.</title>
        <authorList>
            <person name="Saum S.H."/>
            <person name="Pfeiffer F."/>
            <person name="Palm P."/>
            <person name="Rampp M."/>
            <person name="Schuster S.C."/>
            <person name="Muller V."/>
            <person name="Oesterhelt D."/>
        </authorList>
    </citation>
    <scope>NUCLEOTIDE SEQUENCE [LARGE SCALE GENOMIC DNA]</scope>
    <source>
        <strain evidence="7">ATCC 35676 / DSM 2266 / JCM 20832 / KCTC 3685 / LMG 17431 / NBRC 102448 / NCIMB 2269</strain>
    </source>
</reference>
<sequence>MKWGIIGTGNMGSMLTTSLVKSGAVSASDLIIYNRTAQKALDLQKDEAELTVAENLKEVAKKSDILFLCVKPHHYSQVLNEIKNELTLNQCLVSITSPVSVEDLENKVSCQVARIVPSITNHAHAGVSLFTFGSRVTGSVKQNLWNTFEYISKPSTIEEDHIRAASDMVSCGPAFISFLLKEWIEAAGEVTGISEKKATELTENMMIGLGSLLSKEIFTLDELMEKVTVKGGVTGEGLKALEAHIGSLFQEMFKATQNKHKEDKIGIDL</sequence>
<gene>
    <name evidence="6" type="primary">comER</name>
    <name evidence="2" type="synonym">proC</name>
    <name evidence="6" type="ordered locus">HBHAL_3587</name>
</gene>
<dbReference type="Pfam" id="PF03807">
    <property type="entry name" value="F420_oxidored"/>
    <property type="match status" value="1"/>
</dbReference>
<evidence type="ECO:0000313" key="7">
    <source>
        <dbReference type="Proteomes" id="UP000007397"/>
    </source>
</evidence>
<dbReference type="Proteomes" id="UP000007397">
    <property type="component" value="Chromosome"/>
</dbReference>
<keyword evidence="2 3" id="KW-0521">NADP</keyword>
<dbReference type="PROSITE" id="PS00521">
    <property type="entry name" value="P5CR"/>
    <property type="match status" value="1"/>
</dbReference>
<dbReference type="GO" id="GO:0055129">
    <property type="term" value="P:L-proline biosynthetic process"/>
    <property type="evidence" value="ECO:0007669"/>
    <property type="project" value="UniProtKB-UniRule"/>
</dbReference>
<feature type="binding site" evidence="3">
    <location>
        <begin position="6"/>
        <end position="11"/>
    </location>
    <ligand>
        <name>NADP(+)</name>
        <dbReference type="ChEBI" id="CHEBI:58349"/>
    </ligand>
</feature>
<keyword evidence="2" id="KW-0028">Amino-acid biosynthesis</keyword>
<dbReference type="InterPro" id="IPR036291">
    <property type="entry name" value="NAD(P)-bd_dom_sf"/>
</dbReference>
<keyword evidence="7" id="KW-1185">Reference proteome</keyword>
<dbReference type="GO" id="GO:0004735">
    <property type="term" value="F:pyrroline-5-carboxylate reductase activity"/>
    <property type="evidence" value="ECO:0007669"/>
    <property type="project" value="UniProtKB-UniRule"/>
</dbReference>
<proteinExistence type="inferred from homology"/>
<evidence type="ECO:0000313" key="6">
    <source>
        <dbReference type="EMBL" id="CCG45933.1"/>
    </source>
</evidence>
<dbReference type="SUPFAM" id="SSF51735">
    <property type="entry name" value="NAD(P)-binding Rossmann-fold domains"/>
    <property type="match status" value="1"/>
</dbReference>
<dbReference type="InterPro" id="IPR008927">
    <property type="entry name" value="6-PGluconate_DH-like_C_sf"/>
</dbReference>
<dbReference type="HOGENOM" id="CLU_042344_2_1_9"/>
<dbReference type="HAMAP" id="MF_01925">
    <property type="entry name" value="P5C_reductase"/>
    <property type="match status" value="1"/>
</dbReference>